<gene>
    <name evidence="3" type="ORF">SAMN05444359_10640</name>
</gene>
<proteinExistence type="predicted"/>
<dbReference type="Pfam" id="PF03008">
    <property type="entry name" value="DUF234"/>
    <property type="match status" value="1"/>
</dbReference>
<dbReference type="InterPro" id="IPR004256">
    <property type="entry name" value="DUF234"/>
</dbReference>
<evidence type="ECO:0000259" key="1">
    <source>
        <dbReference type="Pfam" id="PF01637"/>
    </source>
</evidence>
<dbReference type="Gene3D" id="3.40.50.300">
    <property type="entry name" value="P-loop containing nucleotide triphosphate hydrolases"/>
    <property type="match status" value="1"/>
</dbReference>
<feature type="domain" description="ATPase" evidence="1">
    <location>
        <begin position="3"/>
        <end position="210"/>
    </location>
</feature>
<dbReference type="Pfam" id="PF01637">
    <property type="entry name" value="ATPase_2"/>
    <property type="match status" value="1"/>
</dbReference>
<dbReference type="STRING" id="478744.SAMN05444359_10640"/>
<dbReference type="RefSeq" id="WP_090166631.1">
    <property type="nucleotide sequence ID" value="NZ_FOFB01000006.1"/>
</dbReference>
<feature type="domain" description="DUF234" evidence="2">
    <location>
        <begin position="317"/>
        <end position="402"/>
    </location>
</feature>
<protein>
    <recommendedName>
        <fullName evidence="5">ATPase</fullName>
    </recommendedName>
</protein>
<dbReference type="PANTHER" id="PTHR34704">
    <property type="entry name" value="ATPASE"/>
    <property type="match status" value="1"/>
</dbReference>
<evidence type="ECO:0000313" key="4">
    <source>
        <dbReference type="Proteomes" id="UP000199021"/>
    </source>
</evidence>
<evidence type="ECO:0000259" key="2">
    <source>
        <dbReference type="Pfam" id="PF03008"/>
    </source>
</evidence>
<keyword evidence="4" id="KW-1185">Reference proteome</keyword>
<dbReference type="AlphaFoldDB" id="A0A1H9DKN1"/>
<organism evidence="3 4">
    <name type="scientific">Neolewinella agarilytica</name>
    <dbReference type="NCBI Taxonomy" id="478744"/>
    <lineage>
        <taxon>Bacteria</taxon>
        <taxon>Pseudomonadati</taxon>
        <taxon>Bacteroidota</taxon>
        <taxon>Saprospiria</taxon>
        <taxon>Saprospirales</taxon>
        <taxon>Lewinellaceae</taxon>
        <taxon>Neolewinella</taxon>
    </lineage>
</organism>
<dbReference type="SUPFAM" id="SSF52540">
    <property type="entry name" value="P-loop containing nucleoside triphosphate hydrolases"/>
    <property type="match status" value="1"/>
</dbReference>
<dbReference type="InterPro" id="IPR011579">
    <property type="entry name" value="ATPase_dom"/>
</dbReference>
<accession>A0A1H9DKN1</accession>
<sequence length="439" mass="51289">MKFYGRKEELSVLSEAKKRSFANSQMTVVIGRRRVGKTRLILQSLSKDDYLYFFVSKKAESLLCLDFVQQIKEVYGEEPIGRITQFQQVFKFICQLARKHHVNLVIDEFQDFSLINPFVFSEIQRDWDLNKEEVKLNLIICGSVQSMMNRIFLDSREPLFGRASSILKVSPFTHATLKMILIDHSPKAHPEDLLALYTITGGTAKYIEHLVERDSLTFSKIIATVFHPQSFFLQEGRNALIADLGKDHTVYFSILSLISNGFTTRPKIESVLQRPIGGHINRLERVYNIVKREKPIFSKENSTTIQFFIADNFLRFWFRFIFKYQHMIEAKNYKTLVELVKRDYRGFAGLSLEQFFREQYRNSGEFTRVGNYWERGNQNEIDLVAVDEINKKAIIAEVKWQKKRVSLPRLEVKSENLIKNHLRGYDIKFVALGVEDIPL</sequence>
<evidence type="ECO:0000313" key="3">
    <source>
        <dbReference type="EMBL" id="SEQ13961.1"/>
    </source>
</evidence>
<dbReference type="PANTHER" id="PTHR34704:SF1">
    <property type="entry name" value="ATPASE"/>
    <property type="match status" value="1"/>
</dbReference>
<reference evidence="4" key="1">
    <citation type="submission" date="2016-10" db="EMBL/GenBank/DDBJ databases">
        <authorList>
            <person name="Varghese N."/>
            <person name="Submissions S."/>
        </authorList>
    </citation>
    <scope>NUCLEOTIDE SEQUENCE [LARGE SCALE GENOMIC DNA]</scope>
    <source>
        <strain evidence="4">DSM 24740</strain>
    </source>
</reference>
<dbReference type="InParanoid" id="A0A1H9DKN1"/>
<evidence type="ECO:0008006" key="5">
    <source>
        <dbReference type="Google" id="ProtNLM"/>
    </source>
</evidence>
<dbReference type="OrthoDB" id="9813134at2"/>
<name>A0A1H9DKN1_9BACT</name>
<dbReference type="GO" id="GO:0005524">
    <property type="term" value="F:ATP binding"/>
    <property type="evidence" value="ECO:0007669"/>
    <property type="project" value="InterPro"/>
</dbReference>
<dbReference type="EMBL" id="FOFB01000006">
    <property type="protein sequence ID" value="SEQ13961.1"/>
    <property type="molecule type" value="Genomic_DNA"/>
</dbReference>
<dbReference type="InterPro" id="IPR027417">
    <property type="entry name" value="P-loop_NTPase"/>
</dbReference>
<dbReference type="Proteomes" id="UP000199021">
    <property type="component" value="Unassembled WGS sequence"/>
</dbReference>